<protein>
    <submittedName>
        <fullName evidence="8">Transcriptional regulator, TetR family</fullName>
    </submittedName>
</protein>
<dbReference type="SUPFAM" id="SSF46689">
    <property type="entry name" value="Homeodomain-like"/>
    <property type="match status" value="1"/>
</dbReference>
<dbReference type="GO" id="GO:0000976">
    <property type="term" value="F:transcription cis-regulatory region binding"/>
    <property type="evidence" value="ECO:0007669"/>
    <property type="project" value="TreeGrafter"/>
</dbReference>
<dbReference type="Gene3D" id="1.10.357.10">
    <property type="entry name" value="Tetracycline Repressor, domain 2"/>
    <property type="match status" value="1"/>
</dbReference>
<dbReference type="PROSITE" id="PS50977">
    <property type="entry name" value="HTH_TETR_2"/>
    <property type="match status" value="1"/>
</dbReference>
<evidence type="ECO:0000259" key="7">
    <source>
        <dbReference type="PROSITE" id="PS50977"/>
    </source>
</evidence>
<reference evidence="8 9" key="1">
    <citation type="submission" date="2016-11" db="EMBL/GenBank/DDBJ databases">
        <authorList>
            <person name="Jaros S."/>
            <person name="Januszkiewicz K."/>
            <person name="Wedrychowicz H."/>
        </authorList>
    </citation>
    <scope>NUCLEOTIDE SEQUENCE [LARGE SCALE GENOMIC DNA]</scope>
    <source>
        <strain evidence="8 9">DSM 46144</strain>
    </source>
</reference>
<evidence type="ECO:0000256" key="6">
    <source>
        <dbReference type="SAM" id="Phobius"/>
    </source>
</evidence>
<dbReference type="GO" id="GO:0003700">
    <property type="term" value="F:DNA-binding transcription factor activity"/>
    <property type="evidence" value="ECO:0007669"/>
    <property type="project" value="TreeGrafter"/>
</dbReference>
<evidence type="ECO:0000313" key="9">
    <source>
        <dbReference type="Proteomes" id="UP000184440"/>
    </source>
</evidence>
<keyword evidence="6" id="KW-1133">Transmembrane helix</keyword>
<evidence type="ECO:0000256" key="2">
    <source>
        <dbReference type="ARBA" id="ARBA00023125"/>
    </source>
</evidence>
<feature type="region of interest" description="Disordered" evidence="5">
    <location>
        <begin position="124"/>
        <end position="162"/>
    </location>
</feature>
<dbReference type="Proteomes" id="UP000184440">
    <property type="component" value="Unassembled WGS sequence"/>
</dbReference>
<dbReference type="InterPro" id="IPR001647">
    <property type="entry name" value="HTH_TetR"/>
</dbReference>
<dbReference type="AlphaFoldDB" id="A0A1M7I1U5"/>
<keyword evidence="3" id="KW-0804">Transcription</keyword>
<sequence length="271" mass="29240">MVNRRERVRAATVQEIKDVARRQLVGEGPSAVSLRAIAREMGMTAPALYRYFPSFDHLVQSLVTDLSTELCAAVEHARDLASPDDAGARLLAVCRAFRAWSVGHPAEFGLIFGAPTPGYGTPAYGAGPSGLTPTQTSRAAASDSVGSDGHGDESTPAAERLDNGGARFGRLFLSAFADVWRERRFPTPDADQLPQRLTEQLAAYRQRLGSTLPLGALAVVFGCWMRLYGLVSLEVFNHMSFALPDPEPFFEGELAEIAARLGITDVEPALH</sequence>
<gene>
    <name evidence="8" type="ORF">SAMN05443668_101360</name>
</gene>
<dbReference type="InterPro" id="IPR009057">
    <property type="entry name" value="Homeodomain-like_sf"/>
</dbReference>
<name>A0A1M7I1U5_9ACTN</name>
<keyword evidence="2 4" id="KW-0238">DNA-binding</keyword>
<proteinExistence type="predicted"/>
<accession>A0A1M7I1U5</accession>
<dbReference type="InterPro" id="IPR050109">
    <property type="entry name" value="HTH-type_TetR-like_transc_reg"/>
</dbReference>
<keyword evidence="6" id="KW-0472">Membrane</keyword>
<evidence type="ECO:0000313" key="8">
    <source>
        <dbReference type="EMBL" id="SHM34618.1"/>
    </source>
</evidence>
<evidence type="ECO:0000256" key="3">
    <source>
        <dbReference type="ARBA" id="ARBA00023163"/>
    </source>
</evidence>
<evidence type="ECO:0000256" key="4">
    <source>
        <dbReference type="PROSITE-ProRule" id="PRU00335"/>
    </source>
</evidence>
<feature type="domain" description="HTH tetR-type" evidence="7">
    <location>
        <begin position="10"/>
        <end position="70"/>
    </location>
</feature>
<evidence type="ECO:0000256" key="1">
    <source>
        <dbReference type="ARBA" id="ARBA00023015"/>
    </source>
</evidence>
<dbReference type="SUPFAM" id="SSF48498">
    <property type="entry name" value="Tetracyclin repressor-like, C-terminal domain"/>
    <property type="match status" value="2"/>
</dbReference>
<dbReference type="PANTHER" id="PTHR30055">
    <property type="entry name" value="HTH-TYPE TRANSCRIPTIONAL REGULATOR RUTR"/>
    <property type="match status" value="1"/>
</dbReference>
<keyword evidence="1" id="KW-0805">Transcription regulation</keyword>
<organism evidence="8 9">
    <name type="scientific">Cryptosporangium aurantiacum</name>
    <dbReference type="NCBI Taxonomy" id="134849"/>
    <lineage>
        <taxon>Bacteria</taxon>
        <taxon>Bacillati</taxon>
        <taxon>Actinomycetota</taxon>
        <taxon>Actinomycetes</taxon>
        <taxon>Cryptosporangiales</taxon>
        <taxon>Cryptosporangiaceae</taxon>
        <taxon>Cryptosporangium</taxon>
    </lineage>
</organism>
<dbReference type="EMBL" id="FRCS01000001">
    <property type="protein sequence ID" value="SHM34618.1"/>
    <property type="molecule type" value="Genomic_DNA"/>
</dbReference>
<dbReference type="STRING" id="134849.SAMN05443668_101360"/>
<dbReference type="PANTHER" id="PTHR30055:SF243">
    <property type="entry name" value="HTH-TYPE TRANSCRIPTIONAL REGULATOR RV1816"/>
    <property type="match status" value="1"/>
</dbReference>
<dbReference type="Pfam" id="PF13305">
    <property type="entry name" value="TetR_C_33"/>
    <property type="match status" value="2"/>
</dbReference>
<dbReference type="InterPro" id="IPR036271">
    <property type="entry name" value="Tet_transcr_reg_TetR-rel_C_sf"/>
</dbReference>
<feature type="DNA-binding region" description="H-T-H motif" evidence="4">
    <location>
        <begin position="33"/>
        <end position="52"/>
    </location>
</feature>
<keyword evidence="6" id="KW-0812">Transmembrane</keyword>
<evidence type="ECO:0000256" key="5">
    <source>
        <dbReference type="SAM" id="MobiDB-lite"/>
    </source>
</evidence>
<dbReference type="OrthoDB" id="3210322at2"/>
<dbReference type="Pfam" id="PF00440">
    <property type="entry name" value="TetR_N"/>
    <property type="match status" value="1"/>
</dbReference>
<keyword evidence="9" id="KW-1185">Reference proteome</keyword>
<feature type="transmembrane region" description="Helical" evidence="6">
    <location>
        <begin position="212"/>
        <end position="231"/>
    </location>
</feature>
<dbReference type="InterPro" id="IPR025996">
    <property type="entry name" value="MT1864/Rv1816-like_C"/>
</dbReference>